<accession>A0ABQ1IV87</accession>
<feature type="domain" description="Zn-dependent metallo-hydrolase RNA specificity" evidence="1">
    <location>
        <begin position="2"/>
        <end position="59"/>
    </location>
</feature>
<evidence type="ECO:0000313" key="3">
    <source>
        <dbReference type="Proteomes" id="UP000646152"/>
    </source>
</evidence>
<proteinExistence type="predicted"/>
<dbReference type="InterPro" id="IPR011108">
    <property type="entry name" value="RMMBL"/>
</dbReference>
<organism evidence="2 3">
    <name type="scientific">Oceanisphaera marina</name>
    <dbReference type="NCBI Taxonomy" id="2017550"/>
    <lineage>
        <taxon>Bacteria</taxon>
        <taxon>Pseudomonadati</taxon>
        <taxon>Pseudomonadota</taxon>
        <taxon>Gammaproteobacteria</taxon>
        <taxon>Aeromonadales</taxon>
        <taxon>Aeromonadaceae</taxon>
        <taxon>Oceanisphaera</taxon>
    </lineage>
</organism>
<dbReference type="EMBL" id="BMKE01000031">
    <property type="protein sequence ID" value="GGB53193.1"/>
    <property type="molecule type" value="Genomic_DNA"/>
</dbReference>
<comment type="caution">
    <text evidence="2">The sequence shown here is derived from an EMBL/GenBank/DDBJ whole genome shotgun (WGS) entry which is preliminary data.</text>
</comment>
<dbReference type="RefSeq" id="WP_188630757.1">
    <property type="nucleotide sequence ID" value="NZ_BMKE01000031.1"/>
</dbReference>
<reference evidence="3" key="1">
    <citation type="journal article" date="2019" name="Int. J. Syst. Evol. Microbiol.">
        <title>The Global Catalogue of Microorganisms (GCM) 10K type strain sequencing project: providing services to taxonomists for standard genome sequencing and annotation.</title>
        <authorList>
            <consortium name="The Broad Institute Genomics Platform"/>
            <consortium name="The Broad Institute Genome Sequencing Center for Infectious Disease"/>
            <person name="Wu L."/>
            <person name="Ma J."/>
        </authorList>
    </citation>
    <scope>NUCLEOTIDE SEQUENCE [LARGE SCALE GENOMIC DNA]</scope>
    <source>
        <strain evidence="3">CGMCC 1.15923</strain>
    </source>
</reference>
<protein>
    <recommendedName>
        <fullName evidence="1">Zn-dependent metallo-hydrolase RNA specificity domain-containing protein</fullName>
    </recommendedName>
</protein>
<evidence type="ECO:0000259" key="1">
    <source>
        <dbReference type="Pfam" id="PF07521"/>
    </source>
</evidence>
<dbReference type="Pfam" id="PF07521">
    <property type="entry name" value="RMMBL"/>
    <property type="match status" value="1"/>
</dbReference>
<dbReference type="InterPro" id="IPR036866">
    <property type="entry name" value="RibonucZ/Hydroxyglut_hydro"/>
</dbReference>
<keyword evidence="3" id="KW-1185">Reference proteome</keyword>
<dbReference type="Proteomes" id="UP000646152">
    <property type="component" value="Unassembled WGS sequence"/>
</dbReference>
<gene>
    <name evidence="2" type="ORF">GCM10011502_27990</name>
</gene>
<dbReference type="SUPFAM" id="SSF56281">
    <property type="entry name" value="Metallo-hydrolase/oxidoreductase"/>
    <property type="match status" value="1"/>
</dbReference>
<sequence>MHQVSVYSAHAGQQDLLDFATGIKPPPRQIRLIHCEAKTKAALQAKLSELLPKTEVVIPFGKP</sequence>
<name>A0ABQ1IV87_9GAMM</name>
<evidence type="ECO:0000313" key="2">
    <source>
        <dbReference type="EMBL" id="GGB53193.1"/>
    </source>
</evidence>